<comment type="caution">
    <text evidence="2">The sequence shown here is derived from an EMBL/GenBank/DDBJ whole genome shotgun (WGS) entry which is preliminary data.</text>
</comment>
<organism evidence="2 3">
    <name type="scientific">Aliiroseovarius salicola</name>
    <dbReference type="NCBI Taxonomy" id="3009082"/>
    <lineage>
        <taxon>Bacteria</taxon>
        <taxon>Pseudomonadati</taxon>
        <taxon>Pseudomonadota</taxon>
        <taxon>Alphaproteobacteria</taxon>
        <taxon>Rhodobacterales</taxon>
        <taxon>Paracoccaceae</taxon>
        <taxon>Aliiroseovarius</taxon>
    </lineage>
</organism>
<sequence>MTAITCTNTPTQKRAFSPFAWISYAFQIQRERKALAEMNDVRLNDIGVTPAQAHQESRKPIWDVPSHWVC</sequence>
<dbReference type="RefSeq" id="WP_271053081.1">
    <property type="nucleotide sequence ID" value="NZ_JAQIIO010000002.1"/>
</dbReference>
<gene>
    <name evidence="2" type="ORF">O2N63_04720</name>
</gene>
<name>A0ABT4W078_9RHOB</name>
<proteinExistence type="predicted"/>
<dbReference type="Proteomes" id="UP001528040">
    <property type="component" value="Unassembled WGS sequence"/>
</dbReference>
<dbReference type="EMBL" id="JAQIIO010000002">
    <property type="protein sequence ID" value="MDA5093385.1"/>
    <property type="molecule type" value="Genomic_DNA"/>
</dbReference>
<reference evidence="2 3" key="1">
    <citation type="submission" date="2023-01" db="EMBL/GenBank/DDBJ databases">
        <authorList>
            <person name="Yoon J.-W."/>
        </authorList>
    </citation>
    <scope>NUCLEOTIDE SEQUENCE [LARGE SCALE GENOMIC DNA]</scope>
    <source>
        <strain evidence="2 3">KMU-50</strain>
    </source>
</reference>
<evidence type="ECO:0000313" key="3">
    <source>
        <dbReference type="Proteomes" id="UP001528040"/>
    </source>
</evidence>
<protein>
    <submittedName>
        <fullName evidence="2">DUF1127 domain-containing protein</fullName>
    </submittedName>
</protein>
<evidence type="ECO:0000313" key="2">
    <source>
        <dbReference type="EMBL" id="MDA5093385.1"/>
    </source>
</evidence>
<dbReference type="InterPro" id="IPR009506">
    <property type="entry name" value="YjiS-like"/>
</dbReference>
<accession>A0ABT4W078</accession>
<dbReference type="Pfam" id="PF06568">
    <property type="entry name" value="YjiS-like"/>
    <property type="match status" value="1"/>
</dbReference>
<evidence type="ECO:0000259" key="1">
    <source>
        <dbReference type="Pfam" id="PF06568"/>
    </source>
</evidence>
<feature type="domain" description="YjiS-like" evidence="1">
    <location>
        <begin position="29"/>
        <end position="54"/>
    </location>
</feature>
<keyword evidence="3" id="KW-1185">Reference proteome</keyword>